<reference evidence="1 2" key="1">
    <citation type="journal article" date="2010" name="Nature">
        <title>The sequence and de novo assembly of the giant panda genome.</title>
        <authorList>
            <person name="Li R."/>
            <person name="Fan W."/>
            <person name="Tian G."/>
            <person name="Zhu H."/>
            <person name="He L."/>
            <person name="Cai J."/>
            <person name="Huang Q."/>
            <person name="Cai Q."/>
            <person name="Li B."/>
            <person name="Bai Y."/>
            <person name="Zhang Z."/>
            <person name="Zhang Y."/>
            <person name="Wang W."/>
            <person name="Li J."/>
            <person name="Wei F."/>
            <person name="Li H."/>
            <person name="Jian M."/>
            <person name="Li J."/>
            <person name="Zhang Z."/>
            <person name="Nielsen R."/>
            <person name="Li D."/>
            <person name="Gu W."/>
            <person name="Yang Z."/>
            <person name="Xuan Z."/>
            <person name="Ryder O.A."/>
            <person name="Leung F.C."/>
            <person name="Zhou Y."/>
            <person name="Cao J."/>
            <person name="Sun X."/>
            <person name="Fu Y."/>
            <person name="Fang X."/>
            <person name="Guo X."/>
            <person name="Wang B."/>
            <person name="Hou R."/>
            <person name="Shen F."/>
            <person name="Mu B."/>
            <person name="Ni P."/>
            <person name="Lin R."/>
            <person name="Qian W."/>
            <person name="Wang G."/>
            <person name="Yu C."/>
            <person name="Nie W."/>
            <person name="Wang J."/>
            <person name="Wu Z."/>
            <person name="Liang H."/>
            <person name="Min J."/>
            <person name="Wu Q."/>
            <person name="Cheng S."/>
            <person name="Ruan J."/>
            <person name="Wang M."/>
            <person name="Shi Z."/>
            <person name="Wen M."/>
            <person name="Liu B."/>
            <person name="Ren X."/>
            <person name="Zheng H."/>
            <person name="Dong D."/>
            <person name="Cook K."/>
            <person name="Shan G."/>
            <person name="Zhang H."/>
            <person name="Kosiol C."/>
            <person name="Xie X."/>
            <person name="Lu Z."/>
            <person name="Zheng H."/>
            <person name="Li Y."/>
            <person name="Steiner C.C."/>
            <person name="Lam T.T."/>
            <person name="Lin S."/>
            <person name="Zhang Q."/>
            <person name="Li G."/>
            <person name="Tian J."/>
            <person name="Gong T."/>
            <person name="Liu H."/>
            <person name="Zhang D."/>
            <person name="Fang L."/>
            <person name="Ye C."/>
            <person name="Zhang J."/>
            <person name="Hu W."/>
            <person name="Xu A."/>
            <person name="Ren Y."/>
            <person name="Zhang G."/>
            <person name="Bruford M.W."/>
            <person name="Li Q."/>
            <person name="Ma L."/>
            <person name="Guo Y."/>
            <person name="An N."/>
            <person name="Hu Y."/>
            <person name="Zheng Y."/>
            <person name="Shi Y."/>
            <person name="Li Z."/>
            <person name="Liu Q."/>
            <person name="Chen Y."/>
            <person name="Zhao J."/>
            <person name="Qu N."/>
            <person name="Zhao S."/>
            <person name="Tian F."/>
            <person name="Wang X."/>
            <person name="Wang H."/>
            <person name="Xu L."/>
            <person name="Liu X."/>
            <person name="Vinar T."/>
            <person name="Wang Y."/>
            <person name="Lam T.W."/>
            <person name="Yiu S.M."/>
            <person name="Liu S."/>
            <person name="Zhang H."/>
            <person name="Li D."/>
            <person name="Huang Y."/>
            <person name="Wang X."/>
            <person name="Yang G."/>
            <person name="Jiang Z."/>
            <person name="Wang J."/>
            <person name="Qin N."/>
            <person name="Li L."/>
            <person name="Li J."/>
            <person name="Bolund L."/>
            <person name="Kristiansen K."/>
            <person name="Wong G.K."/>
            <person name="Olson M."/>
            <person name="Zhang X."/>
            <person name="Li S."/>
            <person name="Yang H."/>
            <person name="Wang J."/>
            <person name="Wang J."/>
        </authorList>
    </citation>
    <scope>NUCLEOTIDE SEQUENCE [LARGE SCALE GENOMIC DNA]</scope>
</reference>
<keyword evidence="2" id="KW-1185">Reference proteome</keyword>
<proteinExistence type="predicted"/>
<dbReference type="GeneTree" id="ENSGT00950000185291"/>
<organism evidence="1 2">
    <name type="scientific">Ailuropoda melanoleuca</name>
    <name type="common">Giant panda</name>
    <dbReference type="NCBI Taxonomy" id="9646"/>
    <lineage>
        <taxon>Eukaryota</taxon>
        <taxon>Metazoa</taxon>
        <taxon>Chordata</taxon>
        <taxon>Craniata</taxon>
        <taxon>Vertebrata</taxon>
        <taxon>Euteleostomi</taxon>
        <taxon>Mammalia</taxon>
        <taxon>Eutheria</taxon>
        <taxon>Laurasiatheria</taxon>
        <taxon>Carnivora</taxon>
        <taxon>Caniformia</taxon>
        <taxon>Ursidae</taxon>
        <taxon>Ailuropoda</taxon>
    </lineage>
</organism>
<accession>A0A7N5K3T4</accession>
<protein>
    <submittedName>
        <fullName evidence="1">Uncharacterized protein</fullName>
    </submittedName>
</protein>
<evidence type="ECO:0000313" key="2">
    <source>
        <dbReference type="Proteomes" id="UP000008912"/>
    </source>
</evidence>
<sequence length="53" mass="6210">STAELERFYFGISSNSWSRLRQMSTVFFPFRDVAYLDIYNGKHFPKATLLFGP</sequence>
<reference evidence="1" key="2">
    <citation type="submission" date="2025-08" db="UniProtKB">
        <authorList>
            <consortium name="Ensembl"/>
        </authorList>
    </citation>
    <scope>IDENTIFICATION</scope>
</reference>
<name>A0A7N5K3T4_AILME</name>
<dbReference type="Proteomes" id="UP000008912">
    <property type="component" value="Unassembled WGS sequence"/>
</dbReference>
<reference evidence="1" key="3">
    <citation type="submission" date="2025-09" db="UniProtKB">
        <authorList>
            <consortium name="Ensembl"/>
        </authorList>
    </citation>
    <scope>IDENTIFICATION</scope>
</reference>
<dbReference type="Ensembl" id="ENSAMET00000047557.1">
    <property type="protein sequence ID" value="ENSAMEP00000034469.1"/>
    <property type="gene ID" value="ENSAMEG00000026223.1"/>
</dbReference>
<dbReference type="InParanoid" id="A0A7N5K3T4"/>
<dbReference type="AlphaFoldDB" id="A0A7N5K3T4"/>
<evidence type="ECO:0000313" key="1">
    <source>
        <dbReference type="Ensembl" id="ENSAMEP00000034469.1"/>
    </source>
</evidence>